<dbReference type="Proteomes" id="UP001156193">
    <property type="component" value="Segment"/>
</dbReference>
<gene>
    <name evidence="1" type="ORF">OFDIEDLO_00077</name>
</gene>
<evidence type="ECO:0000313" key="2">
    <source>
        <dbReference type="Proteomes" id="UP001156193"/>
    </source>
</evidence>
<accession>A0ABY6GLK3</accession>
<name>A0ABY6GLK3_9CAUD</name>
<dbReference type="EMBL" id="OP413838">
    <property type="protein sequence ID" value="UYL64873.1"/>
    <property type="molecule type" value="Genomic_DNA"/>
</dbReference>
<keyword evidence="2" id="KW-1185">Reference proteome</keyword>
<sequence length="69" mass="8241">MVIQMEDISNLYWRIEEEEEKRKYIQQKIADVLEEAANDILIAERPENAVGVIVWLLNELIRVLRDDEE</sequence>
<evidence type="ECO:0000313" key="1">
    <source>
        <dbReference type="EMBL" id="UYL64873.1"/>
    </source>
</evidence>
<organism evidence="1 2">
    <name type="scientific">Methanophagales virus PBV299</name>
    <dbReference type="NCBI Taxonomy" id="2987730"/>
    <lineage>
        <taxon>Viruses</taxon>
        <taxon>Duplodnaviria</taxon>
        <taxon>Heunggongvirae</taxon>
        <taxon>Uroviricota</taxon>
        <taxon>Caudoviricetes</taxon>
        <taxon>Nakonvirales</taxon>
        <taxon>Ahpuchviridae</taxon>
        <taxon>Kisinvirus</taxon>
        <taxon>Kisinvirus pescaderoense</taxon>
    </lineage>
</organism>
<reference evidence="1 2" key="1">
    <citation type="submission" date="2022-09" db="EMBL/GenBank/DDBJ databases">
        <title>Evolutionary Diversification of Methanotrophic Ca. Methanophagales (ANME-1) and Their Expansive Virome.</title>
        <authorList>
            <person name="Laso-Perez R."/>
            <person name="Wu F."/>
            <person name="Cremiere A."/>
            <person name="Speth D."/>
            <person name="Magyar J.S."/>
            <person name="Krupovic M."/>
            <person name="Orphan V.J."/>
        </authorList>
    </citation>
    <scope>NUCLEOTIDE SEQUENCE [LARGE SCALE GENOMIC DNA]</scope>
    <source>
        <strain evidence="1">PBV299</strain>
    </source>
</reference>
<proteinExistence type="predicted"/>
<protein>
    <submittedName>
        <fullName evidence="1">Uncharacterized protein</fullName>
    </submittedName>
</protein>